<dbReference type="PROSITE" id="PS51257">
    <property type="entry name" value="PROKAR_LIPOPROTEIN"/>
    <property type="match status" value="1"/>
</dbReference>
<sequence length="68" mass="7061">MKALISLSCISVLALSVTACASGNAPGTTTAALSKDHCKEHMSQFVPTQNKNDATLRKDAVCAQILKG</sequence>
<keyword evidence="1" id="KW-0732">Signal</keyword>
<dbReference type="EMBL" id="JBBKZT010000020">
    <property type="protein sequence ID" value="MEJ8851210.1"/>
    <property type="molecule type" value="Genomic_DNA"/>
</dbReference>
<gene>
    <name evidence="2" type="ORF">WKW82_31550</name>
</gene>
<evidence type="ECO:0000256" key="1">
    <source>
        <dbReference type="SAM" id="SignalP"/>
    </source>
</evidence>
<keyword evidence="3" id="KW-1185">Reference proteome</keyword>
<proteinExistence type="predicted"/>
<feature type="signal peptide" evidence="1">
    <location>
        <begin position="1"/>
        <end position="21"/>
    </location>
</feature>
<dbReference type="Proteomes" id="UP001385892">
    <property type="component" value="Unassembled WGS sequence"/>
</dbReference>
<comment type="caution">
    <text evidence="2">The sequence shown here is derived from an EMBL/GenBank/DDBJ whole genome shotgun (WGS) entry which is preliminary data.</text>
</comment>
<evidence type="ECO:0000313" key="3">
    <source>
        <dbReference type="Proteomes" id="UP001385892"/>
    </source>
</evidence>
<protein>
    <recommendedName>
        <fullName evidence="4">Entry exclusion lipoprotein TrbK</fullName>
    </recommendedName>
</protein>
<organism evidence="2 3">
    <name type="scientific">Variovorax rhizosphaerae</name>
    <dbReference type="NCBI Taxonomy" id="1836200"/>
    <lineage>
        <taxon>Bacteria</taxon>
        <taxon>Pseudomonadati</taxon>
        <taxon>Pseudomonadota</taxon>
        <taxon>Betaproteobacteria</taxon>
        <taxon>Burkholderiales</taxon>
        <taxon>Comamonadaceae</taxon>
        <taxon>Variovorax</taxon>
    </lineage>
</organism>
<feature type="chain" id="PRO_5046552698" description="Entry exclusion lipoprotein TrbK" evidence="1">
    <location>
        <begin position="22"/>
        <end position="68"/>
    </location>
</feature>
<reference evidence="2 3" key="1">
    <citation type="submission" date="2024-03" db="EMBL/GenBank/DDBJ databases">
        <title>Novel species of the genus Variovorax.</title>
        <authorList>
            <person name="Liu Q."/>
            <person name="Xin Y.-H."/>
        </authorList>
    </citation>
    <scope>NUCLEOTIDE SEQUENCE [LARGE SCALE GENOMIC DNA]</scope>
    <source>
        <strain evidence="2 3">KACC 18900</strain>
    </source>
</reference>
<evidence type="ECO:0000313" key="2">
    <source>
        <dbReference type="EMBL" id="MEJ8851210.1"/>
    </source>
</evidence>
<name>A0ABU8WWE9_9BURK</name>
<accession>A0ABU8WWE9</accession>
<dbReference type="RefSeq" id="WP_340346753.1">
    <property type="nucleotide sequence ID" value="NZ_JBBKZT010000020.1"/>
</dbReference>
<evidence type="ECO:0008006" key="4">
    <source>
        <dbReference type="Google" id="ProtNLM"/>
    </source>
</evidence>